<feature type="region of interest" description="Disordered" evidence="1">
    <location>
        <begin position="1"/>
        <end position="31"/>
    </location>
</feature>
<dbReference type="OrthoDB" id="5151118at2759"/>
<dbReference type="HOGENOM" id="CLU_048595_0_0_1"/>
<reference evidence="2 3" key="1">
    <citation type="journal article" date="2013" name="PLoS Genet.">
        <title>Plant-symbiotic fungi as chemical engineers: Multi-genome analysis of the Clavicipitaceae reveals dynamics of alkaloid loci.</title>
        <authorList>
            <person name="Schardl C.L."/>
            <person name="Young C.A."/>
            <person name="Hesse U."/>
            <person name="Amyotte S.G."/>
            <person name="Andreeva K."/>
            <person name="Calie P.J."/>
            <person name="Fleetwood D.J."/>
            <person name="Haws D.C."/>
            <person name="Moore N."/>
            <person name="Oeser B."/>
            <person name="Panaccione D.G."/>
            <person name="Schweri K.K."/>
            <person name="Voisey C.R."/>
            <person name="Farman M.L."/>
            <person name="Jaromczyk J.W."/>
            <person name="Roe B.A."/>
            <person name="O'Sullivan D.M."/>
            <person name="Scott B."/>
            <person name="Tudzynski P."/>
            <person name="An Z."/>
            <person name="Arnaoudova E.G."/>
            <person name="Bullock C.T."/>
            <person name="Charlton N.D."/>
            <person name="Chen L."/>
            <person name="Cox M."/>
            <person name="Dinkins R.D."/>
            <person name="Florea S."/>
            <person name="Glenn A.E."/>
            <person name="Gordon A."/>
            <person name="Gueldener U."/>
            <person name="Harris D.R."/>
            <person name="Hollin W."/>
            <person name="Jaromczyk J."/>
            <person name="Johnson R.D."/>
            <person name="Khan A.K."/>
            <person name="Leistner E."/>
            <person name="Leuchtmann A."/>
            <person name="Li C."/>
            <person name="Liu J."/>
            <person name="Liu J."/>
            <person name="Liu M."/>
            <person name="Mace W."/>
            <person name="Machado C."/>
            <person name="Nagabhyru P."/>
            <person name="Pan J."/>
            <person name="Schmid J."/>
            <person name="Sugawara K."/>
            <person name="Steiner U."/>
            <person name="Takach J.E."/>
            <person name="Tanaka E."/>
            <person name="Webb J.S."/>
            <person name="Wilson E.V."/>
            <person name="Wiseman J.L."/>
            <person name="Yoshida R."/>
            <person name="Zeng Z."/>
        </authorList>
    </citation>
    <scope>NUCLEOTIDE SEQUENCE [LARGE SCALE GENOMIC DNA]</scope>
    <source>
        <strain evidence="2 3">20.1</strain>
    </source>
</reference>
<dbReference type="VEuPathDB" id="FungiDB:CPUR_07043"/>
<evidence type="ECO:0000256" key="1">
    <source>
        <dbReference type="SAM" id="MobiDB-lite"/>
    </source>
</evidence>
<protein>
    <submittedName>
        <fullName evidence="2">Uncharacterized protein</fullName>
    </submittedName>
</protein>
<feature type="region of interest" description="Disordered" evidence="1">
    <location>
        <begin position="304"/>
        <end position="327"/>
    </location>
</feature>
<dbReference type="AlphaFoldDB" id="M1WAM9"/>
<proteinExistence type="predicted"/>
<dbReference type="STRING" id="1111077.M1WAM9"/>
<name>M1WAM9_CLAP2</name>
<comment type="caution">
    <text evidence="2">The sequence shown here is derived from an EMBL/GenBank/DDBJ whole genome shotgun (WGS) entry which is preliminary data.</text>
</comment>
<keyword evidence="3" id="KW-1185">Reference proteome</keyword>
<evidence type="ECO:0000313" key="3">
    <source>
        <dbReference type="Proteomes" id="UP000016801"/>
    </source>
</evidence>
<feature type="compositionally biased region" description="Basic and acidic residues" evidence="1">
    <location>
        <begin position="9"/>
        <end position="24"/>
    </location>
</feature>
<feature type="compositionally biased region" description="Low complexity" evidence="1">
    <location>
        <begin position="172"/>
        <end position="188"/>
    </location>
</feature>
<evidence type="ECO:0000313" key="2">
    <source>
        <dbReference type="EMBL" id="CCE33120.1"/>
    </source>
</evidence>
<gene>
    <name evidence="2" type="ORF">CPUR_07043</name>
</gene>
<sequence>MATPATPLRTRDSDGASRHTRDVEPTSPTNFQHLKRQRAVTTAPKRLDLTGKGAGTDTTAQAFLGKHLDDLDRDYMVRRQVISKLANTLDEFVSGFRGDDQRDHKMAARNLVTMVLEHLDANVFSKHATNKAPQLTVASNEIPPSRPKGNVTWAAVLANGTDASRPKKSAMPATPARAPTTATPARAPTPAPKEDTRVLVTLAEGKDKIEPYQLRHKLVTMLGGPASDIQHVRHTPAGYAIYPASKTVRDRLLADDMKKELARVCEAQAVRLPEKWHTYAVGNVPYTIKLGPTEFKHASELMRRRFSPRRARDRPAAGPRDTAQTPSLATEHGWCRFWHRPHTDSHYLTAAFRLV</sequence>
<dbReference type="Proteomes" id="UP000016801">
    <property type="component" value="Unassembled WGS sequence"/>
</dbReference>
<organism evidence="2 3">
    <name type="scientific">Claviceps purpurea (strain 20.1)</name>
    <name type="common">Ergot fungus</name>
    <name type="synonym">Sphacelia segetum</name>
    <dbReference type="NCBI Taxonomy" id="1111077"/>
    <lineage>
        <taxon>Eukaryota</taxon>
        <taxon>Fungi</taxon>
        <taxon>Dikarya</taxon>
        <taxon>Ascomycota</taxon>
        <taxon>Pezizomycotina</taxon>
        <taxon>Sordariomycetes</taxon>
        <taxon>Hypocreomycetidae</taxon>
        <taxon>Hypocreales</taxon>
        <taxon>Clavicipitaceae</taxon>
        <taxon>Claviceps</taxon>
    </lineage>
</organism>
<feature type="region of interest" description="Disordered" evidence="1">
    <location>
        <begin position="161"/>
        <end position="193"/>
    </location>
</feature>
<accession>M1WAM9</accession>
<dbReference type="EMBL" id="CAGA01000051">
    <property type="protein sequence ID" value="CCE33120.1"/>
    <property type="molecule type" value="Genomic_DNA"/>
</dbReference>